<dbReference type="RefSeq" id="WP_188811207.1">
    <property type="nucleotide sequence ID" value="NZ_BMHT01000001.1"/>
</dbReference>
<sequence length="188" mass="20354">MKKVVLGLLFGGLLTVASTAHAQSTAPIESTEQVSSDNTTAELYLRATDWVQNHFPKQPTTDFKANASAHEVRVTGTSKVSPVNSAGKDLPTVLYFDFVFRTTSQGYTYFVNNFRVVTTTGKVVGTKPLDEFIAEFAADRSDAKTHNSRRVTAQASSISSEVALSFRSYMNNAPITEEGTVGLPAAEH</sequence>
<dbReference type="InterPro" id="IPR027823">
    <property type="entry name" value="DUF4468"/>
</dbReference>
<evidence type="ECO:0000313" key="3">
    <source>
        <dbReference type="EMBL" id="GGE99813.1"/>
    </source>
</evidence>
<accession>A0ABQ1TNE0</accession>
<protein>
    <recommendedName>
        <fullName evidence="2">DUF4468 domain-containing protein</fullName>
    </recommendedName>
</protein>
<proteinExistence type="predicted"/>
<evidence type="ECO:0000313" key="4">
    <source>
        <dbReference type="Proteomes" id="UP000632273"/>
    </source>
</evidence>
<dbReference type="Proteomes" id="UP000632273">
    <property type="component" value="Unassembled WGS sequence"/>
</dbReference>
<keyword evidence="1" id="KW-0732">Signal</keyword>
<dbReference type="Pfam" id="PF14730">
    <property type="entry name" value="DUF4468"/>
    <property type="match status" value="1"/>
</dbReference>
<evidence type="ECO:0000259" key="2">
    <source>
        <dbReference type="Pfam" id="PF14730"/>
    </source>
</evidence>
<keyword evidence="4" id="KW-1185">Reference proteome</keyword>
<evidence type="ECO:0000256" key="1">
    <source>
        <dbReference type="SAM" id="SignalP"/>
    </source>
</evidence>
<feature type="chain" id="PRO_5046729156" description="DUF4468 domain-containing protein" evidence="1">
    <location>
        <begin position="23"/>
        <end position="188"/>
    </location>
</feature>
<feature type="domain" description="DUF4468" evidence="2">
    <location>
        <begin position="33"/>
        <end position="115"/>
    </location>
</feature>
<comment type="caution">
    <text evidence="3">The sequence shown here is derived from an EMBL/GenBank/DDBJ whole genome shotgun (WGS) entry which is preliminary data.</text>
</comment>
<reference evidence="4" key="1">
    <citation type="journal article" date="2019" name="Int. J. Syst. Evol. Microbiol.">
        <title>The Global Catalogue of Microorganisms (GCM) 10K type strain sequencing project: providing services to taxonomists for standard genome sequencing and annotation.</title>
        <authorList>
            <consortium name="The Broad Institute Genomics Platform"/>
            <consortium name="The Broad Institute Genome Sequencing Center for Infectious Disease"/>
            <person name="Wu L."/>
            <person name="Ma J."/>
        </authorList>
    </citation>
    <scope>NUCLEOTIDE SEQUENCE [LARGE SCALE GENOMIC DNA]</scope>
    <source>
        <strain evidence="4">CGMCC 1.15197</strain>
    </source>
</reference>
<dbReference type="EMBL" id="BMHT01000001">
    <property type="protein sequence ID" value="GGE99813.1"/>
    <property type="molecule type" value="Genomic_DNA"/>
</dbReference>
<name>A0ABQ1TNE0_9BACT</name>
<organism evidence="3 4">
    <name type="scientific">Hymenobacter cavernae</name>
    <dbReference type="NCBI Taxonomy" id="2044852"/>
    <lineage>
        <taxon>Bacteria</taxon>
        <taxon>Pseudomonadati</taxon>
        <taxon>Bacteroidota</taxon>
        <taxon>Cytophagia</taxon>
        <taxon>Cytophagales</taxon>
        <taxon>Hymenobacteraceae</taxon>
        <taxon>Hymenobacter</taxon>
    </lineage>
</organism>
<gene>
    <name evidence="3" type="ORF">GCM10011383_08350</name>
</gene>
<feature type="signal peptide" evidence="1">
    <location>
        <begin position="1"/>
        <end position="22"/>
    </location>
</feature>